<reference evidence="2 3" key="1">
    <citation type="submission" date="2018-07" db="EMBL/GenBank/DDBJ databases">
        <title>Dyella tabacisoli L4-6T, whole genome shotgun sequence.</title>
        <authorList>
            <person name="Zhou X.-K."/>
            <person name="Li W.-J."/>
            <person name="Duan Y.-Q."/>
        </authorList>
    </citation>
    <scope>NUCLEOTIDE SEQUENCE [LARGE SCALE GENOMIC DNA]</scope>
    <source>
        <strain evidence="2 3">L4-6</strain>
    </source>
</reference>
<dbReference type="InterPro" id="IPR025351">
    <property type="entry name" value="Pvc16_N"/>
</dbReference>
<protein>
    <submittedName>
        <fullName evidence="2">DUF4255 domain-containing protein</fullName>
    </submittedName>
</protein>
<evidence type="ECO:0000259" key="1">
    <source>
        <dbReference type="Pfam" id="PF14065"/>
    </source>
</evidence>
<dbReference type="RefSeq" id="WP_114843442.1">
    <property type="nucleotide sequence ID" value="NZ_JBHSPE010000001.1"/>
</dbReference>
<proteinExistence type="predicted"/>
<gene>
    <name evidence="2" type="ORF">DVJ77_00035</name>
</gene>
<dbReference type="EMBL" id="QQAH01000001">
    <property type="protein sequence ID" value="RDD83053.1"/>
    <property type="molecule type" value="Genomic_DNA"/>
</dbReference>
<accession>A0A369URW3</accession>
<sequence length="205" mass="22802">MYQALHATSATLQKFLGDQIVADNFLYAPGAPYRQRSMAVVLNTPKEMEENTQEGISLWLYRVVRDDQRLNDPPLRTGPHTLKAPPLPLRLHYLVTPLTSRANKGDPDTEQYLMGKVMQCLHSHAVMQGADLQQELSGTTAELHVRLESLCLEELTRVWDALEGSYQLSVSYEVSVVNIDAAQAPEPIEPVLEVIPRAGLIVSTA</sequence>
<dbReference type="Pfam" id="PF14065">
    <property type="entry name" value="Pvc16_N"/>
    <property type="match status" value="1"/>
</dbReference>
<dbReference type="Proteomes" id="UP000253782">
    <property type="component" value="Unassembled WGS sequence"/>
</dbReference>
<name>A0A369URW3_9GAMM</name>
<keyword evidence="3" id="KW-1185">Reference proteome</keyword>
<evidence type="ECO:0000313" key="2">
    <source>
        <dbReference type="EMBL" id="RDD83053.1"/>
    </source>
</evidence>
<dbReference type="AlphaFoldDB" id="A0A369URW3"/>
<comment type="caution">
    <text evidence="2">The sequence shown here is derived from an EMBL/GenBank/DDBJ whole genome shotgun (WGS) entry which is preliminary data.</text>
</comment>
<organism evidence="2 3">
    <name type="scientific">Dyella tabacisoli</name>
    <dbReference type="NCBI Taxonomy" id="2282381"/>
    <lineage>
        <taxon>Bacteria</taxon>
        <taxon>Pseudomonadati</taxon>
        <taxon>Pseudomonadota</taxon>
        <taxon>Gammaproteobacteria</taxon>
        <taxon>Lysobacterales</taxon>
        <taxon>Rhodanobacteraceae</taxon>
        <taxon>Dyella</taxon>
    </lineage>
</organism>
<feature type="domain" description="Pvc16 N-terminal" evidence="1">
    <location>
        <begin position="9"/>
        <end position="192"/>
    </location>
</feature>
<evidence type="ECO:0000313" key="3">
    <source>
        <dbReference type="Proteomes" id="UP000253782"/>
    </source>
</evidence>
<dbReference type="OrthoDB" id="527247at2"/>